<dbReference type="SUPFAM" id="SSF52833">
    <property type="entry name" value="Thioredoxin-like"/>
    <property type="match status" value="1"/>
</dbReference>
<evidence type="ECO:0000256" key="1">
    <source>
        <dbReference type="SAM" id="SignalP"/>
    </source>
</evidence>
<evidence type="ECO:0000259" key="2">
    <source>
        <dbReference type="Pfam" id="PF13098"/>
    </source>
</evidence>
<dbReference type="InterPro" id="IPR012336">
    <property type="entry name" value="Thioredoxin-like_fold"/>
</dbReference>
<feature type="chain" id="PRO_5039577557" evidence="1">
    <location>
        <begin position="30"/>
        <end position="168"/>
    </location>
</feature>
<dbReference type="InterPro" id="IPR036249">
    <property type="entry name" value="Thioredoxin-like_sf"/>
</dbReference>
<dbReference type="Proteomes" id="UP000808146">
    <property type="component" value="Unassembled WGS sequence"/>
</dbReference>
<keyword evidence="1" id="KW-0732">Signal</keyword>
<organism evidence="3 4">
    <name type="scientific">Candidatus Dechloromonas phosphorivorans</name>
    <dbReference type="NCBI Taxonomy" id="2899244"/>
    <lineage>
        <taxon>Bacteria</taxon>
        <taxon>Pseudomonadati</taxon>
        <taxon>Pseudomonadota</taxon>
        <taxon>Betaproteobacteria</taxon>
        <taxon>Rhodocyclales</taxon>
        <taxon>Azonexaceae</taxon>
        <taxon>Dechloromonas</taxon>
    </lineage>
</organism>
<dbReference type="Pfam" id="PF13098">
    <property type="entry name" value="Thioredoxin_2"/>
    <property type="match status" value="1"/>
</dbReference>
<gene>
    <name evidence="3" type="ORF">IPN75_06375</name>
</gene>
<dbReference type="EMBL" id="JADKBR010000005">
    <property type="protein sequence ID" value="MBK8890032.1"/>
    <property type="molecule type" value="Genomic_DNA"/>
</dbReference>
<evidence type="ECO:0000313" key="3">
    <source>
        <dbReference type="EMBL" id="MBK8890032.1"/>
    </source>
</evidence>
<name>A0A9D7LLH0_9RHOO</name>
<feature type="signal peptide" evidence="1">
    <location>
        <begin position="1"/>
        <end position="29"/>
    </location>
</feature>
<evidence type="ECO:0000313" key="4">
    <source>
        <dbReference type="Proteomes" id="UP000808146"/>
    </source>
</evidence>
<feature type="domain" description="Thioredoxin-like fold" evidence="2">
    <location>
        <begin position="50"/>
        <end position="145"/>
    </location>
</feature>
<dbReference type="Gene3D" id="3.40.30.10">
    <property type="entry name" value="Glutaredoxin"/>
    <property type="match status" value="1"/>
</dbReference>
<reference evidence="3" key="1">
    <citation type="submission" date="2020-10" db="EMBL/GenBank/DDBJ databases">
        <title>Connecting structure to function with the recovery of over 1000 high-quality activated sludge metagenome-assembled genomes encoding full-length rRNA genes using long-read sequencing.</title>
        <authorList>
            <person name="Singleton C.M."/>
            <person name="Petriglieri F."/>
            <person name="Kristensen J.M."/>
            <person name="Kirkegaard R.H."/>
            <person name="Michaelsen T.Y."/>
            <person name="Andersen M.H."/>
            <person name="Karst S.M."/>
            <person name="Dueholm M.S."/>
            <person name="Nielsen P.H."/>
            <person name="Albertsen M."/>
        </authorList>
    </citation>
    <scope>NUCLEOTIDE SEQUENCE</scope>
    <source>
        <strain evidence="3">OdNE_18-Q3-R46-58_BAT3C.305</strain>
    </source>
</reference>
<proteinExistence type="predicted"/>
<sequence length="168" mass="18565">MKTDMMEAARAFRWLFTLLLGLLALHALAAPASGNDLPSAVDLHLEADLAKKTASPLIVIFSRPDCKYCKAVKRDYLKPLISDPRYRGVVIRQVDQDSAAPLIDFRGKLTTQARFASAEKVKLVPVVAFYGPDGKRLVEPIVGARLADFYQTYLEDSIEKSTAALKAR</sequence>
<dbReference type="AlphaFoldDB" id="A0A9D7LLH0"/>
<protein>
    <submittedName>
        <fullName evidence="3">Thioredoxin family protein</fullName>
    </submittedName>
</protein>
<comment type="caution">
    <text evidence="3">The sequence shown here is derived from an EMBL/GenBank/DDBJ whole genome shotgun (WGS) entry which is preliminary data.</text>
</comment>
<accession>A0A9D7LLH0</accession>